<keyword evidence="5" id="KW-1185">Reference proteome</keyword>
<name>A0AAN6YCR8_9PEZI</name>
<evidence type="ECO:0000259" key="3">
    <source>
        <dbReference type="Pfam" id="PF10342"/>
    </source>
</evidence>
<feature type="chain" id="PRO_5042933554" description="Yeast cell wall synthesis Kre9/Knh1-like N-terminal domain-containing protein" evidence="2">
    <location>
        <begin position="17"/>
        <end position="165"/>
    </location>
</feature>
<reference evidence="4" key="1">
    <citation type="journal article" date="2023" name="Mol. Phylogenet. Evol.">
        <title>Genome-scale phylogeny and comparative genomics of the fungal order Sordariales.</title>
        <authorList>
            <person name="Hensen N."/>
            <person name="Bonometti L."/>
            <person name="Westerberg I."/>
            <person name="Brannstrom I.O."/>
            <person name="Guillou S."/>
            <person name="Cros-Aarteil S."/>
            <person name="Calhoun S."/>
            <person name="Haridas S."/>
            <person name="Kuo A."/>
            <person name="Mondo S."/>
            <person name="Pangilinan J."/>
            <person name="Riley R."/>
            <person name="LaButti K."/>
            <person name="Andreopoulos B."/>
            <person name="Lipzen A."/>
            <person name="Chen C."/>
            <person name="Yan M."/>
            <person name="Daum C."/>
            <person name="Ng V."/>
            <person name="Clum A."/>
            <person name="Steindorff A."/>
            <person name="Ohm R.A."/>
            <person name="Martin F."/>
            <person name="Silar P."/>
            <person name="Natvig D.O."/>
            <person name="Lalanne C."/>
            <person name="Gautier V."/>
            <person name="Ament-Velasquez S.L."/>
            <person name="Kruys A."/>
            <person name="Hutchinson M.I."/>
            <person name="Powell A.J."/>
            <person name="Barry K."/>
            <person name="Miller A.N."/>
            <person name="Grigoriev I.V."/>
            <person name="Debuchy R."/>
            <person name="Gladieux P."/>
            <person name="Hiltunen Thoren M."/>
            <person name="Johannesson H."/>
        </authorList>
    </citation>
    <scope>NUCLEOTIDE SEQUENCE</scope>
    <source>
        <strain evidence="4">PSN293</strain>
    </source>
</reference>
<evidence type="ECO:0000313" key="5">
    <source>
        <dbReference type="Proteomes" id="UP001301769"/>
    </source>
</evidence>
<evidence type="ECO:0000313" key="4">
    <source>
        <dbReference type="EMBL" id="KAK4213657.1"/>
    </source>
</evidence>
<feature type="domain" description="Yeast cell wall synthesis Kre9/Knh1-like N-terminal" evidence="3">
    <location>
        <begin position="22"/>
        <end position="112"/>
    </location>
</feature>
<gene>
    <name evidence="4" type="ORF">QBC37DRAFT_422599</name>
</gene>
<dbReference type="InterPro" id="IPR052479">
    <property type="entry name" value="GPI-anchor_Adhesion_Reg"/>
</dbReference>
<dbReference type="Proteomes" id="UP001301769">
    <property type="component" value="Unassembled WGS sequence"/>
</dbReference>
<accession>A0AAN6YCR8</accession>
<dbReference type="PANTHER" id="PTHR35185">
    <property type="entry name" value="SERINE/THREONINE-RICH PROTEIN ADG2-RELATED"/>
    <property type="match status" value="1"/>
</dbReference>
<keyword evidence="1 2" id="KW-0732">Signal</keyword>
<dbReference type="AlphaFoldDB" id="A0AAN6YCR8"/>
<dbReference type="PANTHER" id="PTHR35185:SF1">
    <property type="entry name" value="UPF0619 GPI-ANCHORED MEMBRANE PROTEIN C1322.10"/>
    <property type="match status" value="1"/>
</dbReference>
<organism evidence="4 5">
    <name type="scientific">Rhypophila decipiens</name>
    <dbReference type="NCBI Taxonomy" id="261697"/>
    <lineage>
        <taxon>Eukaryota</taxon>
        <taxon>Fungi</taxon>
        <taxon>Dikarya</taxon>
        <taxon>Ascomycota</taxon>
        <taxon>Pezizomycotina</taxon>
        <taxon>Sordariomycetes</taxon>
        <taxon>Sordariomycetidae</taxon>
        <taxon>Sordariales</taxon>
        <taxon>Naviculisporaceae</taxon>
        <taxon>Rhypophila</taxon>
    </lineage>
</organism>
<dbReference type="InterPro" id="IPR018466">
    <property type="entry name" value="Kre9/Knh1-like_N"/>
</dbReference>
<comment type="caution">
    <text evidence="4">The sequence shown here is derived from an EMBL/GenBank/DDBJ whole genome shotgun (WGS) entry which is preliminary data.</text>
</comment>
<evidence type="ECO:0000256" key="2">
    <source>
        <dbReference type="SAM" id="SignalP"/>
    </source>
</evidence>
<reference evidence="4" key="2">
    <citation type="submission" date="2023-05" db="EMBL/GenBank/DDBJ databases">
        <authorList>
            <consortium name="Lawrence Berkeley National Laboratory"/>
            <person name="Steindorff A."/>
            <person name="Hensen N."/>
            <person name="Bonometti L."/>
            <person name="Westerberg I."/>
            <person name="Brannstrom I.O."/>
            <person name="Guillou S."/>
            <person name="Cros-Aarteil S."/>
            <person name="Calhoun S."/>
            <person name="Haridas S."/>
            <person name="Kuo A."/>
            <person name="Mondo S."/>
            <person name="Pangilinan J."/>
            <person name="Riley R."/>
            <person name="Labutti K."/>
            <person name="Andreopoulos B."/>
            <person name="Lipzen A."/>
            <person name="Chen C."/>
            <person name="Yanf M."/>
            <person name="Daum C."/>
            <person name="Ng V."/>
            <person name="Clum A."/>
            <person name="Ohm R."/>
            <person name="Martin F."/>
            <person name="Silar P."/>
            <person name="Natvig D."/>
            <person name="Lalanne C."/>
            <person name="Gautier V."/>
            <person name="Ament-Velasquez S.L."/>
            <person name="Kruys A."/>
            <person name="Hutchinson M.I."/>
            <person name="Powell A.J."/>
            <person name="Barry K."/>
            <person name="Miller A.N."/>
            <person name="Grigoriev I.V."/>
            <person name="Debuchy R."/>
            <person name="Gladieux P."/>
            <person name="Thoren M.H."/>
            <person name="Johannesson H."/>
        </authorList>
    </citation>
    <scope>NUCLEOTIDE SEQUENCE</scope>
    <source>
        <strain evidence="4">PSN293</strain>
    </source>
</reference>
<proteinExistence type="predicted"/>
<feature type="signal peptide" evidence="2">
    <location>
        <begin position="1"/>
        <end position="16"/>
    </location>
</feature>
<dbReference type="Pfam" id="PF10342">
    <property type="entry name" value="Kre9_KNH"/>
    <property type="match status" value="1"/>
</dbReference>
<dbReference type="EMBL" id="MU858105">
    <property type="protein sequence ID" value="KAK4213657.1"/>
    <property type="molecule type" value="Genomic_DNA"/>
</dbReference>
<sequence length="165" mass="16909">MKFFVTLAALAAVASAITITEPKLDAKLDFSATNSVKWTHVESDPAEFQIALVDQSTSPETVTVLAPKVKSADKEYKLENVVATPGTKYKIKFFAVDNKNSGQLVESQSFAVTKSGVKASTTPAPSAAPTNTDAAAASSTSSKAGAMATAVGIAGPVAALLAFLA</sequence>
<protein>
    <recommendedName>
        <fullName evidence="3">Yeast cell wall synthesis Kre9/Knh1-like N-terminal domain-containing protein</fullName>
    </recommendedName>
</protein>
<evidence type="ECO:0000256" key="1">
    <source>
        <dbReference type="ARBA" id="ARBA00022729"/>
    </source>
</evidence>